<dbReference type="PANTHER" id="PTHR43046:SF16">
    <property type="entry name" value="ADP-RIBOSE PYROPHOSPHATASE YJHB-RELATED"/>
    <property type="match status" value="1"/>
</dbReference>
<dbReference type="AlphaFoldDB" id="A0ABD5VJU1"/>
<protein>
    <submittedName>
        <fullName evidence="4">NUDIX hydrolase</fullName>
        <ecNumber evidence="4">3.6.-.-</ecNumber>
    </submittedName>
</protein>
<dbReference type="PRINTS" id="PR00502">
    <property type="entry name" value="NUDIXFAMILY"/>
</dbReference>
<dbReference type="GO" id="GO:0016787">
    <property type="term" value="F:hydrolase activity"/>
    <property type="evidence" value="ECO:0007669"/>
    <property type="project" value="UniProtKB-KW"/>
</dbReference>
<dbReference type="InterPro" id="IPR020084">
    <property type="entry name" value="NUDIX_hydrolase_CS"/>
</dbReference>
<dbReference type="PROSITE" id="PS00893">
    <property type="entry name" value="NUDIX_BOX"/>
    <property type="match status" value="1"/>
</dbReference>
<dbReference type="Gene3D" id="3.90.79.10">
    <property type="entry name" value="Nucleoside Triphosphate Pyrophosphohydrolase"/>
    <property type="match status" value="1"/>
</dbReference>
<dbReference type="PROSITE" id="PS51462">
    <property type="entry name" value="NUDIX"/>
    <property type="match status" value="1"/>
</dbReference>
<evidence type="ECO:0000259" key="3">
    <source>
        <dbReference type="PROSITE" id="PS51462"/>
    </source>
</evidence>
<keyword evidence="2 4" id="KW-0378">Hydrolase</keyword>
<dbReference type="SUPFAM" id="SSF55811">
    <property type="entry name" value="Nudix"/>
    <property type="match status" value="1"/>
</dbReference>
<organism evidence="4 5">
    <name type="scientific">Halorubellus litoreus</name>
    <dbReference type="NCBI Taxonomy" id="755308"/>
    <lineage>
        <taxon>Archaea</taxon>
        <taxon>Methanobacteriati</taxon>
        <taxon>Methanobacteriota</taxon>
        <taxon>Stenosarchaea group</taxon>
        <taxon>Halobacteria</taxon>
        <taxon>Halobacteriales</taxon>
        <taxon>Halorubellaceae</taxon>
        <taxon>Halorubellus</taxon>
    </lineage>
</organism>
<reference evidence="4 5" key="1">
    <citation type="journal article" date="2019" name="Int. J. Syst. Evol. Microbiol.">
        <title>The Global Catalogue of Microorganisms (GCM) 10K type strain sequencing project: providing services to taxonomists for standard genome sequencing and annotation.</title>
        <authorList>
            <consortium name="The Broad Institute Genomics Platform"/>
            <consortium name="The Broad Institute Genome Sequencing Center for Infectious Disease"/>
            <person name="Wu L."/>
            <person name="Ma J."/>
        </authorList>
    </citation>
    <scope>NUCLEOTIDE SEQUENCE [LARGE SCALE GENOMIC DNA]</scope>
    <source>
        <strain evidence="4 5">GX26</strain>
    </source>
</reference>
<dbReference type="EMBL" id="JBHSXN010000003">
    <property type="protein sequence ID" value="MFC6954455.1"/>
    <property type="molecule type" value="Genomic_DNA"/>
</dbReference>
<sequence length="193" mass="21158">MSERINEGFVDKRTGALQERYGAVDVVESTMEVPAAKFDECVANARDGYVGGAYAWVSREPEQAGYPSESYVGDGIEREQALLVLPRGDDEWGIPGGGVEDDESFERAARRETLEETGVGCEISGLWLLDRKTWQSTDPDEDRETVSLHAFFDADYVGGSITVQPGEVDGAAWFAEPPAALMEETAMRADSFF</sequence>
<dbReference type="InterPro" id="IPR015797">
    <property type="entry name" value="NUDIX_hydrolase-like_dom_sf"/>
</dbReference>
<accession>A0ABD5VJU1</accession>
<dbReference type="PANTHER" id="PTHR43046">
    <property type="entry name" value="GDP-MANNOSE MANNOSYL HYDROLASE"/>
    <property type="match status" value="1"/>
</dbReference>
<dbReference type="EC" id="3.6.-.-" evidence="4"/>
<gene>
    <name evidence="4" type="ORF">ACFQGB_16445</name>
</gene>
<dbReference type="InterPro" id="IPR020476">
    <property type="entry name" value="Nudix_hydrolase"/>
</dbReference>
<evidence type="ECO:0000256" key="2">
    <source>
        <dbReference type="ARBA" id="ARBA00022801"/>
    </source>
</evidence>
<name>A0ABD5VJU1_9EURY</name>
<feature type="domain" description="Nudix hydrolase" evidence="3">
    <location>
        <begin position="67"/>
        <end position="193"/>
    </location>
</feature>
<comment type="cofactor">
    <cofactor evidence="1">
        <name>Mg(2+)</name>
        <dbReference type="ChEBI" id="CHEBI:18420"/>
    </cofactor>
</comment>
<evidence type="ECO:0000256" key="1">
    <source>
        <dbReference type="ARBA" id="ARBA00001946"/>
    </source>
</evidence>
<keyword evidence="5" id="KW-1185">Reference proteome</keyword>
<evidence type="ECO:0000313" key="4">
    <source>
        <dbReference type="EMBL" id="MFC6954455.1"/>
    </source>
</evidence>
<evidence type="ECO:0000313" key="5">
    <source>
        <dbReference type="Proteomes" id="UP001596395"/>
    </source>
</evidence>
<dbReference type="CDD" id="cd02883">
    <property type="entry name" value="NUDIX_Hydrolase"/>
    <property type="match status" value="1"/>
</dbReference>
<comment type="caution">
    <text evidence="4">The sequence shown here is derived from an EMBL/GenBank/DDBJ whole genome shotgun (WGS) entry which is preliminary data.</text>
</comment>
<proteinExistence type="predicted"/>
<dbReference type="RefSeq" id="WP_336351403.1">
    <property type="nucleotide sequence ID" value="NZ_JAZAQL010000003.1"/>
</dbReference>
<dbReference type="Pfam" id="PF00293">
    <property type="entry name" value="NUDIX"/>
    <property type="match status" value="1"/>
</dbReference>
<dbReference type="Proteomes" id="UP001596395">
    <property type="component" value="Unassembled WGS sequence"/>
</dbReference>
<dbReference type="InterPro" id="IPR000086">
    <property type="entry name" value="NUDIX_hydrolase_dom"/>
</dbReference>